<accession>A0ABD5XPF4</accession>
<evidence type="ECO:0000313" key="2">
    <source>
        <dbReference type="Proteomes" id="UP001596368"/>
    </source>
</evidence>
<protein>
    <submittedName>
        <fullName evidence="1">Uncharacterized protein</fullName>
    </submittedName>
</protein>
<keyword evidence="2" id="KW-1185">Reference proteome</keyword>
<dbReference type="Proteomes" id="UP001596368">
    <property type="component" value="Unassembled WGS sequence"/>
</dbReference>
<reference evidence="1 2" key="1">
    <citation type="journal article" date="2019" name="Int. J. Syst. Evol. Microbiol.">
        <title>The Global Catalogue of Microorganisms (GCM) 10K type strain sequencing project: providing services to taxonomists for standard genome sequencing and annotation.</title>
        <authorList>
            <consortium name="The Broad Institute Genomics Platform"/>
            <consortium name="The Broad Institute Genome Sequencing Center for Infectious Disease"/>
            <person name="Wu L."/>
            <person name="Ma J."/>
        </authorList>
    </citation>
    <scope>NUCLEOTIDE SEQUENCE [LARGE SCALE GENOMIC DNA]</scope>
    <source>
        <strain evidence="1 2">DT92</strain>
    </source>
</reference>
<sequence>MERVAERLLAGDGRAAALAEPEQEVGLVLVAQQHLVERFAVHDARHPAPLDLLVAVDQVAGVARLVHDHLQADEPVAGLLRDLLQRPPAAGVGEDVLLVEAPAAQADAHLTHLPALAARSG</sequence>
<gene>
    <name evidence="1" type="ORF">ACFQRB_12205</name>
</gene>
<organism evidence="1 2">
    <name type="scientific">Halobaculum litoreum</name>
    <dbReference type="NCBI Taxonomy" id="3031998"/>
    <lineage>
        <taxon>Archaea</taxon>
        <taxon>Methanobacteriati</taxon>
        <taxon>Methanobacteriota</taxon>
        <taxon>Stenosarchaea group</taxon>
        <taxon>Halobacteria</taxon>
        <taxon>Halobacteriales</taxon>
        <taxon>Haloferacaceae</taxon>
        <taxon>Halobaculum</taxon>
    </lineage>
</organism>
<name>A0ABD5XPF4_9EURY</name>
<evidence type="ECO:0000313" key="1">
    <source>
        <dbReference type="EMBL" id="MFC7137017.1"/>
    </source>
</evidence>
<dbReference type="AlphaFoldDB" id="A0ABD5XPF4"/>
<comment type="caution">
    <text evidence="1">The sequence shown here is derived from an EMBL/GenBank/DDBJ whole genome shotgun (WGS) entry which is preliminary data.</text>
</comment>
<proteinExistence type="predicted"/>
<dbReference type="EMBL" id="JBHSZG010000001">
    <property type="protein sequence ID" value="MFC7137017.1"/>
    <property type="molecule type" value="Genomic_DNA"/>
</dbReference>